<dbReference type="Pfam" id="PF01841">
    <property type="entry name" value="Transglut_core"/>
    <property type="match status" value="1"/>
</dbReference>
<dbReference type="Proteomes" id="UP001479436">
    <property type="component" value="Unassembled WGS sequence"/>
</dbReference>
<keyword evidence="3" id="KW-1185">Reference proteome</keyword>
<evidence type="ECO:0000313" key="3">
    <source>
        <dbReference type="Proteomes" id="UP001479436"/>
    </source>
</evidence>
<gene>
    <name evidence="2" type="ORF">K7432_011945</name>
</gene>
<feature type="domain" description="Transglutaminase-like" evidence="1">
    <location>
        <begin position="77"/>
        <end position="183"/>
    </location>
</feature>
<dbReference type="InterPro" id="IPR002931">
    <property type="entry name" value="Transglutaminase-like"/>
</dbReference>
<dbReference type="EMBL" id="JASJQH010000981">
    <property type="protein sequence ID" value="KAK9762374.1"/>
    <property type="molecule type" value="Genomic_DNA"/>
</dbReference>
<organism evidence="2 3">
    <name type="scientific">Basidiobolus ranarum</name>
    <dbReference type="NCBI Taxonomy" id="34480"/>
    <lineage>
        <taxon>Eukaryota</taxon>
        <taxon>Fungi</taxon>
        <taxon>Fungi incertae sedis</taxon>
        <taxon>Zoopagomycota</taxon>
        <taxon>Entomophthoromycotina</taxon>
        <taxon>Basidiobolomycetes</taxon>
        <taxon>Basidiobolales</taxon>
        <taxon>Basidiobolaceae</taxon>
        <taxon>Basidiobolus</taxon>
    </lineage>
</organism>
<dbReference type="SUPFAM" id="SSF54001">
    <property type="entry name" value="Cysteine proteinases"/>
    <property type="match status" value="1"/>
</dbReference>
<dbReference type="PANTHER" id="PTHR46333:SF2">
    <property type="entry name" value="CYTOKINESIS PROTEIN 3"/>
    <property type="match status" value="1"/>
</dbReference>
<dbReference type="Gene3D" id="3.10.620.30">
    <property type="match status" value="1"/>
</dbReference>
<evidence type="ECO:0000259" key="1">
    <source>
        <dbReference type="Pfam" id="PF01841"/>
    </source>
</evidence>
<evidence type="ECO:0000313" key="2">
    <source>
        <dbReference type="EMBL" id="KAK9762374.1"/>
    </source>
</evidence>
<comment type="caution">
    <text evidence="2">The sequence shown here is derived from an EMBL/GenBank/DDBJ whole genome shotgun (WGS) entry which is preliminary data.</text>
</comment>
<protein>
    <recommendedName>
        <fullName evidence="1">Transglutaminase-like domain-containing protein</fullName>
    </recommendedName>
</protein>
<proteinExistence type="predicted"/>
<dbReference type="InterPro" id="IPR052557">
    <property type="entry name" value="CAP/Cytokinesis_protein"/>
</dbReference>
<dbReference type="PANTHER" id="PTHR46333">
    <property type="entry name" value="CYTOKINESIS PROTEIN 3"/>
    <property type="match status" value="1"/>
</dbReference>
<reference evidence="2 3" key="1">
    <citation type="submission" date="2023-04" db="EMBL/GenBank/DDBJ databases">
        <title>Genome of Basidiobolus ranarum AG-B5.</title>
        <authorList>
            <person name="Stajich J.E."/>
            <person name="Carter-House D."/>
            <person name="Gryganskyi A."/>
        </authorList>
    </citation>
    <scope>NUCLEOTIDE SEQUENCE [LARGE SCALE GENOMIC DNA]</scope>
    <source>
        <strain evidence="2 3">AG-B5</strain>
    </source>
</reference>
<accession>A0ABR2WLL2</accession>
<sequence>MAGGETYNHLTTKLKEKLKKTKTMGPMETLLMSSSVGKGKYNIDISLMDFYDIDTKARATEYPGAYVSPSDFCRGALTNEYTDEISKSRAIFVWILKNISYPGRHKPVSITGTETPEFPKDVWEKKVCKREGFAILFHEMAQACGLESYIITGYQKGPTEEHFGSSQTPLPNHWWNAVKINGEFRFIDIGSASPLHLYNHLKQPDYFYFLAHPLHLIYTHFPNNPKFQFLSPPISPKTFWSLPYIQPNFFYDGVKFIDYTDSVFHLEDDETAEFSIILPSGLGCFAEVDIPNKNATYFNHLRTLVHMSEQDGQNVARIIIRLNKGKGTGFLKVFTGPKIQAPTNTNPYPLSFSFMLKHTGDKLPNDFVMTFFTEHDFTIKEPRDLILKCGRGYRFVVATPCATKPIKLSVRSPSQHNNVFSYFPDEHSYAAEVFLKEPGKWVLAYLTGKDKWIPFAQYECH</sequence>
<dbReference type="InterPro" id="IPR038765">
    <property type="entry name" value="Papain-like_cys_pep_sf"/>
</dbReference>
<name>A0ABR2WLL2_9FUNG</name>